<evidence type="ECO:0000313" key="3">
    <source>
        <dbReference type="Proteomes" id="UP001472866"/>
    </source>
</evidence>
<dbReference type="GO" id="GO:0030246">
    <property type="term" value="F:carbohydrate binding"/>
    <property type="evidence" value="ECO:0007669"/>
    <property type="project" value="InterPro"/>
</dbReference>
<evidence type="ECO:0000313" key="2">
    <source>
        <dbReference type="EMBL" id="WZN65580.1"/>
    </source>
</evidence>
<accession>A0AAX4PHT8</accession>
<evidence type="ECO:0000256" key="1">
    <source>
        <dbReference type="SAM" id="MobiDB-lite"/>
    </source>
</evidence>
<keyword evidence="3" id="KW-1185">Reference proteome</keyword>
<feature type="region of interest" description="Disordered" evidence="1">
    <location>
        <begin position="370"/>
        <end position="473"/>
    </location>
</feature>
<dbReference type="Proteomes" id="UP001472866">
    <property type="component" value="Chromosome 12"/>
</dbReference>
<dbReference type="EMBL" id="CP151512">
    <property type="protein sequence ID" value="WZN65580.1"/>
    <property type="molecule type" value="Genomic_DNA"/>
</dbReference>
<dbReference type="SUPFAM" id="SSF49452">
    <property type="entry name" value="Starch-binding domain-like"/>
    <property type="match status" value="1"/>
</dbReference>
<feature type="compositionally biased region" description="Low complexity" evidence="1">
    <location>
        <begin position="273"/>
        <end position="282"/>
    </location>
</feature>
<dbReference type="AlphaFoldDB" id="A0AAX4PHT8"/>
<protein>
    <submittedName>
        <fullName evidence="2">Carbohydrate-binding protein</fullName>
    </submittedName>
</protein>
<feature type="region of interest" description="Disordered" evidence="1">
    <location>
        <begin position="179"/>
        <end position="203"/>
    </location>
</feature>
<sequence length="513" mass="55586">MTTTTTTQVVGGGRRSAIRIPRQRPASSSGARPRARQATPCKAMPNIGFVHSLFRTKTLDYTGVVTAYDNEEEEEQGVVKDRIAAMAAERSERYARAVLRAKEKQASIEVESRVGEGQGSGVGPGPNRYAGLVERARRRQEEQRAMAAVEEREAAARAAETARREAEWERKRVLLEEERAREREERRVRAEEDAARARKAEDVERRRLEAIAEARRAAAAEEARAKREKELAAVAGREREQRAVQEAEDRASVQEIFAKAMSAMRRRRDAALEAESARASASGGAGRKGDKFLALRRAEEQATESLAEGVLGCEPKRGDLDVVMASLSSTFQDERRPSLPVLYREEEEEEDVDVVLAAEEEEDVEVVAVAAATDPVKSRSPTLPDLGGAPPTLPRVPEVEVEEEESVTAALASGSMAAEVGTGPVASTAPGQAAPRPAALDPSPTPSPPPPPPLPAPAAPASRGSPPHTAPPKPFAIVRFSVVYVTREGQNLVLLGDDDRLGGWRTPECVRMS</sequence>
<proteinExistence type="predicted"/>
<name>A0AAX4PHT8_9CHLO</name>
<feature type="compositionally biased region" description="Pro residues" evidence="1">
    <location>
        <begin position="443"/>
        <end position="458"/>
    </location>
</feature>
<feature type="region of interest" description="Disordered" evidence="1">
    <location>
        <begin position="268"/>
        <end position="289"/>
    </location>
</feature>
<gene>
    <name evidence="2" type="ORF">HKI87_12g71400</name>
</gene>
<dbReference type="InterPro" id="IPR013784">
    <property type="entry name" value="Carb-bd-like_fold"/>
</dbReference>
<feature type="region of interest" description="Disordered" evidence="1">
    <location>
        <begin position="1"/>
        <end position="38"/>
    </location>
</feature>
<reference evidence="2 3" key="1">
    <citation type="submission" date="2024-03" db="EMBL/GenBank/DDBJ databases">
        <title>Complete genome sequence of the green alga Chloropicon roscoffensis RCC1871.</title>
        <authorList>
            <person name="Lemieux C."/>
            <person name="Pombert J.-F."/>
            <person name="Otis C."/>
            <person name="Turmel M."/>
        </authorList>
    </citation>
    <scope>NUCLEOTIDE SEQUENCE [LARGE SCALE GENOMIC DNA]</scope>
    <source>
        <strain evidence="2 3">RCC1871</strain>
    </source>
</reference>
<organism evidence="2 3">
    <name type="scientific">Chloropicon roscoffensis</name>
    <dbReference type="NCBI Taxonomy" id="1461544"/>
    <lineage>
        <taxon>Eukaryota</taxon>
        <taxon>Viridiplantae</taxon>
        <taxon>Chlorophyta</taxon>
        <taxon>Chloropicophyceae</taxon>
        <taxon>Chloropicales</taxon>
        <taxon>Chloropicaceae</taxon>
        <taxon>Chloropicon</taxon>
    </lineage>
</organism>